<gene>
    <name evidence="2" type="ORF">EVOR1521_LOCUS25244</name>
</gene>
<evidence type="ECO:0000256" key="1">
    <source>
        <dbReference type="SAM" id="MobiDB-lite"/>
    </source>
</evidence>
<proteinExistence type="predicted"/>
<organism evidence="2 3">
    <name type="scientific">Effrenium voratum</name>
    <dbReference type="NCBI Taxonomy" id="2562239"/>
    <lineage>
        <taxon>Eukaryota</taxon>
        <taxon>Sar</taxon>
        <taxon>Alveolata</taxon>
        <taxon>Dinophyceae</taxon>
        <taxon>Suessiales</taxon>
        <taxon>Symbiodiniaceae</taxon>
        <taxon>Effrenium</taxon>
    </lineage>
</organism>
<dbReference type="EMBL" id="CAUJNA010003449">
    <property type="protein sequence ID" value="CAJ1402329.1"/>
    <property type="molecule type" value="Genomic_DNA"/>
</dbReference>
<accession>A0AA36JAX6</accession>
<protein>
    <submittedName>
        <fullName evidence="2">Uncharacterized protein</fullName>
    </submittedName>
</protein>
<keyword evidence="3" id="KW-1185">Reference proteome</keyword>
<evidence type="ECO:0000313" key="2">
    <source>
        <dbReference type="EMBL" id="CAJ1402329.1"/>
    </source>
</evidence>
<dbReference type="AlphaFoldDB" id="A0AA36JAX6"/>
<evidence type="ECO:0000313" key="3">
    <source>
        <dbReference type="Proteomes" id="UP001178507"/>
    </source>
</evidence>
<name>A0AA36JAX6_9DINO</name>
<dbReference type="Proteomes" id="UP001178507">
    <property type="component" value="Unassembled WGS sequence"/>
</dbReference>
<comment type="caution">
    <text evidence="2">The sequence shown here is derived from an EMBL/GenBank/DDBJ whole genome shotgun (WGS) entry which is preliminary data.</text>
</comment>
<sequence length="76" mass="8178">MSRASTPSPEQMRCEAKEFTDSPGLAQRSIQNTPEPMHCGGAAISTPSPCAMSSLNHPMLGLPPLRRAFREAKLVV</sequence>
<reference evidence="2" key="1">
    <citation type="submission" date="2023-08" db="EMBL/GenBank/DDBJ databases">
        <authorList>
            <person name="Chen Y."/>
            <person name="Shah S."/>
            <person name="Dougan E. K."/>
            <person name="Thang M."/>
            <person name="Chan C."/>
        </authorList>
    </citation>
    <scope>NUCLEOTIDE SEQUENCE</scope>
</reference>
<feature type="region of interest" description="Disordered" evidence="1">
    <location>
        <begin position="1"/>
        <end position="31"/>
    </location>
</feature>